<sequence>MSVASKIMWSEGLTLGPQHFQCQDRYHETRLQQIASALNPYFWGVSEVQWDLDGLANNRLSANVLSVIFPDGEIYEAPTTDLLPEPVDLSRLPANLDTLTFCVALALVKPHGGNADENGRYVCHDIETSDLYSEALAIEVPFLKKQARFIASAEASGQHISVPVVRVRRAPQGGFELDPTFVPPSITIGAAPALGRMLEGLVSVMTAKIDTLQRTHRKASSEVYEVGAGDISSWWMLNILSTASAQLMHCARSPGMHPEAMFRQMLAAVGGLMTFSDRYKTADLPAYRHEMLGEVFAELESLLRDLVDTVIGTKYFIIPLIADRGRRAYAQAVLDPAKVTFQTQLCLSVTADMPGLELVATVPIRLKVAAPDDLESIVGSALPGVPLAHMPQVPPAIPVRPNTYYFSLSTKSPLYEKALATGALAIYTPDGIPGLKLELIAVT</sequence>
<dbReference type="PANTHER" id="PTHR35566:SF1">
    <property type="entry name" value="TYPE VI SECRETION SYSTEM BASEPLATE COMPONENT TSSK1"/>
    <property type="match status" value="1"/>
</dbReference>
<dbReference type="EMBL" id="CP029343">
    <property type="protein sequence ID" value="AWL03573.1"/>
    <property type="molecule type" value="Genomic_DNA"/>
</dbReference>
<evidence type="ECO:0000313" key="1">
    <source>
        <dbReference type="EMBL" id="AWL03573.1"/>
    </source>
</evidence>
<dbReference type="NCBIfam" id="TIGR03353">
    <property type="entry name" value="VI_chp_4"/>
    <property type="match status" value="1"/>
</dbReference>
<organism evidence="1 2">
    <name type="scientific">Massilia oculi</name>
    <dbReference type="NCBI Taxonomy" id="945844"/>
    <lineage>
        <taxon>Bacteria</taxon>
        <taxon>Pseudomonadati</taxon>
        <taxon>Pseudomonadota</taxon>
        <taxon>Betaproteobacteria</taxon>
        <taxon>Burkholderiales</taxon>
        <taxon>Oxalobacteraceae</taxon>
        <taxon>Telluria group</taxon>
        <taxon>Massilia</taxon>
    </lineage>
</organism>
<dbReference type="OrthoDB" id="9775333at2"/>
<evidence type="ECO:0000313" key="2">
    <source>
        <dbReference type="Proteomes" id="UP000245820"/>
    </source>
</evidence>
<dbReference type="RefSeq" id="WP_109343976.1">
    <property type="nucleotide sequence ID" value="NZ_CP029343.1"/>
</dbReference>
<protein>
    <submittedName>
        <fullName evidence="1">Type VI secretion system baseplate subunit TssK</fullName>
    </submittedName>
</protein>
<dbReference type="AlphaFoldDB" id="A0A2S2DDW1"/>
<dbReference type="InterPro" id="IPR010263">
    <property type="entry name" value="T6SS_TssK"/>
</dbReference>
<proteinExistence type="predicted"/>
<dbReference type="Pfam" id="PF05936">
    <property type="entry name" value="T6SS_VasE"/>
    <property type="match status" value="1"/>
</dbReference>
<reference evidence="1 2" key="1">
    <citation type="submission" date="2018-05" db="EMBL/GenBank/DDBJ databases">
        <title>Complete genome sequence of Massilia oculi sp. nov. CCUG 43427T (=DSM 26321T), the type strain of M. oculi, and comparison with genome sequences of other Massilia strains.</title>
        <authorList>
            <person name="Zhu B."/>
        </authorList>
    </citation>
    <scope>NUCLEOTIDE SEQUENCE [LARGE SCALE GENOMIC DNA]</scope>
    <source>
        <strain evidence="1 2">CCUG 43427</strain>
    </source>
</reference>
<keyword evidence="2" id="KW-1185">Reference proteome</keyword>
<dbReference type="KEGG" id="mtim:DIR46_03325"/>
<dbReference type="Proteomes" id="UP000245820">
    <property type="component" value="Chromosome"/>
</dbReference>
<name>A0A2S2DDW1_9BURK</name>
<dbReference type="PANTHER" id="PTHR35566">
    <property type="entry name" value="BLR3599 PROTEIN"/>
    <property type="match status" value="1"/>
</dbReference>
<gene>
    <name evidence="1" type="primary">tssK</name>
    <name evidence="1" type="ORF">DIR46_03325</name>
</gene>
<accession>A0A2S2DDW1</accession>